<keyword evidence="5 11" id="KW-0963">Cytoplasm</keyword>
<dbReference type="GO" id="GO:0141101">
    <property type="term" value="F:tRNA(Ser) (uridine(44)-2'-O-)-methyltransferase activity"/>
    <property type="evidence" value="ECO:0007669"/>
    <property type="project" value="UniProtKB-EC"/>
</dbReference>
<evidence type="ECO:0000256" key="3">
    <source>
        <dbReference type="ARBA" id="ARBA00012795"/>
    </source>
</evidence>
<evidence type="ECO:0000256" key="1">
    <source>
        <dbReference type="ARBA" id="ARBA00004496"/>
    </source>
</evidence>
<dbReference type="PANTHER" id="PTHR21210:SF0">
    <property type="entry name" value="TRNA (URACIL-O(2)-)-METHYLTRANSFERASE-RELATED"/>
    <property type="match status" value="1"/>
</dbReference>
<reference evidence="12 13" key="1">
    <citation type="submission" date="2018-03" db="EMBL/GenBank/DDBJ databases">
        <title>Candida pseudohaemulonii genome assembly and annotation.</title>
        <authorList>
            <person name="Munoz J.F."/>
            <person name="Gade L.G."/>
            <person name="Chow N.A."/>
            <person name="Litvintseva A.P."/>
            <person name="Loparev V.N."/>
            <person name="Cuomo C.A."/>
        </authorList>
    </citation>
    <scope>NUCLEOTIDE SEQUENCE [LARGE SCALE GENOMIC DNA]</scope>
    <source>
        <strain evidence="12 13">B12108</strain>
    </source>
</reference>
<evidence type="ECO:0000256" key="4">
    <source>
        <dbReference type="ARBA" id="ARBA00017788"/>
    </source>
</evidence>
<keyword evidence="9 11" id="KW-0819">tRNA processing</keyword>
<evidence type="ECO:0000313" key="12">
    <source>
        <dbReference type="EMBL" id="PSK40569.1"/>
    </source>
</evidence>
<dbReference type="InterPro" id="IPR011671">
    <property type="entry name" value="tRNA_uracil_MeTrfase"/>
</dbReference>
<evidence type="ECO:0000256" key="7">
    <source>
        <dbReference type="ARBA" id="ARBA00022679"/>
    </source>
</evidence>
<protein>
    <recommendedName>
        <fullName evidence="4 11">tRNA (uracil-O(2)-)-methyltransferase</fullName>
        <ecNumber evidence="3 11">2.1.1.211</ecNumber>
    </recommendedName>
</protein>
<keyword evidence="7 11" id="KW-0808">Transferase</keyword>
<dbReference type="RefSeq" id="XP_024715268.1">
    <property type="nucleotide sequence ID" value="XM_024855669.1"/>
</dbReference>
<dbReference type="Proteomes" id="UP000241107">
    <property type="component" value="Unassembled WGS sequence"/>
</dbReference>
<evidence type="ECO:0000256" key="9">
    <source>
        <dbReference type="ARBA" id="ARBA00022694"/>
    </source>
</evidence>
<accession>A0A2P7YX95</accession>
<comment type="function">
    <text evidence="11">Adenosyl-L-methionine (AdoMet)-dependent tRNA (uracil-O(2)-)-methyltransferase.</text>
</comment>
<gene>
    <name evidence="12" type="ORF">C7M61_000216</name>
</gene>
<dbReference type="EMBL" id="PYFQ01000001">
    <property type="protein sequence ID" value="PSK40569.1"/>
    <property type="molecule type" value="Genomic_DNA"/>
</dbReference>
<evidence type="ECO:0000313" key="13">
    <source>
        <dbReference type="Proteomes" id="UP000241107"/>
    </source>
</evidence>
<proteinExistence type="inferred from homology"/>
<sequence>MTKKQDPTALISEESILGDSWIPIYEEPVDFEALHFNTAMSNLIREPNINSTVIMRADVLEENSYNETGELLETKNYNPDLPAFNSEESEQELLHRDLDDVKLRTVPLEGLKVKLLDSYNVIRRMIPRNPYKDHIINQTCLVLQSDLSKSILVVYIPHIQHIEEVPFYLPPVVAVGILFHEGKLLIHYVPFDGVNMRAMDLAERPFRIALRLLQTSAKHSSGAKLGYEKRVKHDLVVPRVAFQNRYISLKKKYLGELVANWCESTDPKKHVFEDLAVAAFLIELWNDRFPGGDFQFCDLGCGNGLLVHILTLEGYKGRGIDARARKSWKTYPAEVQKCLSEQIIIPGVLLKPHPAVAKMAPHITNNGRLFQVPEADLPHPKQVPLMKYYSSANLLESSKVCTTEDFPSNTFLIGNHSDELTCWMPLFNLPFVVIPCCSHALSGAKIRYNPRPNFDPVTKAKLPPQNVSTYGALVDHVEDLANKMGWNVEKEILRIPSTRNAAIIGIKKQEAFAEEAEDITEMKVIDILATEGGAEGWVENSMALMKKNPKNH</sequence>
<keyword evidence="8 11" id="KW-0949">S-adenosyl-L-methionine</keyword>
<evidence type="ECO:0000256" key="10">
    <source>
        <dbReference type="ARBA" id="ARBA00047957"/>
    </source>
</evidence>
<dbReference type="GeneID" id="36563609"/>
<dbReference type="GO" id="GO:0005737">
    <property type="term" value="C:cytoplasm"/>
    <property type="evidence" value="ECO:0007669"/>
    <property type="project" value="UniProtKB-SubCell"/>
</dbReference>
<keyword evidence="6 11" id="KW-0489">Methyltransferase</keyword>
<comment type="subcellular location">
    <subcellularLocation>
        <location evidence="1 11">Cytoplasm</location>
    </subcellularLocation>
</comment>
<dbReference type="VEuPathDB" id="FungiDB:C7M61_000216"/>
<dbReference type="OrthoDB" id="10047021at2759"/>
<comment type="caution">
    <text evidence="12">The sequence shown here is derived from an EMBL/GenBank/DDBJ whole genome shotgun (WGS) entry which is preliminary data.</text>
</comment>
<dbReference type="STRING" id="418784.A0A2P7YX95"/>
<evidence type="ECO:0000256" key="11">
    <source>
        <dbReference type="RuleBase" id="RU368004"/>
    </source>
</evidence>
<dbReference type="GO" id="GO:0002128">
    <property type="term" value="P:tRNA nucleoside ribose methylation"/>
    <property type="evidence" value="ECO:0007669"/>
    <property type="project" value="EnsemblFungi"/>
</dbReference>
<dbReference type="Pfam" id="PF07757">
    <property type="entry name" value="AdoMet_MTase"/>
    <property type="match status" value="1"/>
</dbReference>
<name>A0A2P7YX95_9ASCO</name>
<evidence type="ECO:0000256" key="5">
    <source>
        <dbReference type="ARBA" id="ARBA00022490"/>
    </source>
</evidence>
<evidence type="ECO:0000256" key="2">
    <source>
        <dbReference type="ARBA" id="ARBA00009056"/>
    </source>
</evidence>
<comment type="similarity">
    <text evidence="2 11">Belongs to the TRM44 family.</text>
</comment>
<comment type="catalytic activity">
    <reaction evidence="10 11">
        <text>uridine(44) in tRNA(Ser) + S-adenosyl-L-methionine = 2'-O-methyluridine(44) in tRNA(Ser) + S-adenosyl-L-homocysteine + H(+)</text>
        <dbReference type="Rhea" id="RHEA:43100"/>
        <dbReference type="Rhea" id="RHEA-COMP:10339"/>
        <dbReference type="Rhea" id="RHEA-COMP:10340"/>
        <dbReference type="ChEBI" id="CHEBI:15378"/>
        <dbReference type="ChEBI" id="CHEBI:57856"/>
        <dbReference type="ChEBI" id="CHEBI:59789"/>
        <dbReference type="ChEBI" id="CHEBI:65315"/>
        <dbReference type="ChEBI" id="CHEBI:74478"/>
        <dbReference type="EC" id="2.1.1.211"/>
    </reaction>
</comment>
<keyword evidence="13" id="KW-1185">Reference proteome</keyword>
<dbReference type="AlphaFoldDB" id="A0A2P7YX95"/>
<dbReference type="EC" id="2.1.1.211" evidence="3 11"/>
<dbReference type="PANTHER" id="PTHR21210">
    <property type="entry name" value="TRNA (URACIL-O(2)-)-METHYLTRANSFERASE-RELATED"/>
    <property type="match status" value="1"/>
</dbReference>
<organism evidence="12 13">
    <name type="scientific">Candidozyma pseudohaemuli</name>
    <dbReference type="NCBI Taxonomy" id="418784"/>
    <lineage>
        <taxon>Eukaryota</taxon>
        <taxon>Fungi</taxon>
        <taxon>Dikarya</taxon>
        <taxon>Ascomycota</taxon>
        <taxon>Saccharomycotina</taxon>
        <taxon>Pichiomycetes</taxon>
        <taxon>Metschnikowiaceae</taxon>
        <taxon>Candidozyma</taxon>
    </lineage>
</organism>
<evidence type="ECO:0000256" key="8">
    <source>
        <dbReference type="ARBA" id="ARBA00022691"/>
    </source>
</evidence>
<evidence type="ECO:0000256" key="6">
    <source>
        <dbReference type="ARBA" id="ARBA00022603"/>
    </source>
</evidence>